<reference evidence="3 4" key="1">
    <citation type="submission" date="2015-03" db="EMBL/GenBank/DDBJ databases">
        <title>Genome assembly of Sandaracinus amylolyticus DSM 53668.</title>
        <authorList>
            <person name="Sharma G."/>
            <person name="Subramanian S."/>
        </authorList>
    </citation>
    <scope>NUCLEOTIDE SEQUENCE [LARGE SCALE GENOMIC DNA]</scope>
    <source>
        <strain evidence="3 4">DSM 53668</strain>
    </source>
</reference>
<evidence type="ECO:0000256" key="2">
    <source>
        <dbReference type="SAM" id="Phobius"/>
    </source>
</evidence>
<evidence type="ECO:0000313" key="4">
    <source>
        <dbReference type="Proteomes" id="UP000034883"/>
    </source>
</evidence>
<gene>
    <name evidence="3" type="ORF">DB32_001088</name>
</gene>
<keyword evidence="2" id="KW-0472">Membrane</keyword>
<dbReference type="Proteomes" id="UP000034883">
    <property type="component" value="Chromosome"/>
</dbReference>
<feature type="region of interest" description="Disordered" evidence="1">
    <location>
        <begin position="115"/>
        <end position="209"/>
    </location>
</feature>
<organism evidence="3 4">
    <name type="scientific">Sandaracinus amylolyticus</name>
    <dbReference type="NCBI Taxonomy" id="927083"/>
    <lineage>
        <taxon>Bacteria</taxon>
        <taxon>Pseudomonadati</taxon>
        <taxon>Myxococcota</taxon>
        <taxon>Polyangia</taxon>
        <taxon>Polyangiales</taxon>
        <taxon>Sandaracinaceae</taxon>
        <taxon>Sandaracinus</taxon>
    </lineage>
</organism>
<feature type="transmembrane region" description="Helical" evidence="2">
    <location>
        <begin position="76"/>
        <end position="95"/>
    </location>
</feature>
<keyword evidence="2" id="KW-0812">Transmembrane</keyword>
<dbReference type="KEGG" id="samy:DB32_001088"/>
<feature type="compositionally biased region" description="Basic residues" evidence="1">
    <location>
        <begin position="148"/>
        <end position="157"/>
    </location>
</feature>
<name>A0A0F6SDS2_9BACT</name>
<protein>
    <submittedName>
        <fullName evidence="3">Uncharacterized protein</fullName>
    </submittedName>
</protein>
<keyword evidence="2" id="KW-1133">Transmembrane helix</keyword>
<proteinExistence type="predicted"/>
<keyword evidence="4" id="KW-1185">Reference proteome</keyword>
<evidence type="ECO:0000313" key="3">
    <source>
        <dbReference type="EMBL" id="AKF03939.1"/>
    </source>
</evidence>
<dbReference type="STRING" id="927083.DB32_001088"/>
<sequence length="300" mass="30371">MKDRDLITSGRASFEPDAATRGRMRARVDAAIAASAVAAAASDVAANQAVGSAAGAGTVAVTGAATPAAVASGKGVLAIVLLGLAGIVLAVVGVATRGTDVRTSSAAPAVTVEIPSAREGGHDATALETPSISEPVIAPPVLVEPRARPPRTTRARPRGRDVDASSASAPAPSAVPPSVTPRAIEDAPRAPRDDDPLALAPSTPPADDPLARELALVRRATDALRAGDATGALRALDEHARDHTHGALAQEREVLRVIALCERGLDARATEVATRLLAQGDAAHAERIRRSCARAALDAR</sequence>
<evidence type="ECO:0000256" key="1">
    <source>
        <dbReference type="SAM" id="MobiDB-lite"/>
    </source>
</evidence>
<dbReference type="AlphaFoldDB" id="A0A0F6SDS2"/>
<dbReference type="EMBL" id="CP011125">
    <property type="protein sequence ID" value="AKF03939.1"/>
    <property type="molecule type" value="Genomic_DNA"/>
</dbReference>
<feature type="compositionally biased region" description="Basic and acidic residues" evidence="1">
    <location>
        <begin position="183"/>
        <end position="195"/>
    </location>
</feature>
<accession>A0A0F6SDS2</accession>
<dbReference type="RefSeq" id="WP_053231345.1">
    <property type="nucleotide sequence ID" value="NZ_CP011125.1"/>
</dbReference>
<dbReference type="OrthoDB" id="5526768at2"/>